<evidence type="ECO:0000256" key="1">
    <source>
        <dbReference type="SAM" id="MobiDB-lite"/>
    </source>
</evidence>
<reference evidence="2" key="1">
    <citation type="submission" date="2014-09" db="EMBL/GenBank/DDBJ databases">
        <title>Draft genome sequence of an oleaginous Mucoromycotina fungus Mucor ambiguus NBRC6742.</title>
        <authorList>
            <person name="Takeda I."/>
            <person name="Yamane N."/>
            <person name="Morita T."/>
            <person name="Tamano K."/>
            <person name="Machida M."/>
            <person name="Baker S."/>
            <person name="Koike H."/>
        </authorList>
    </citation>
    <scope>NUCLEOTIDE SEQUENCE</scope>
    <source>
        <strain evidence="2">NBRC 6742</strain>
    </source>
</reference>
<protein>
    <submittedName>
        <fullName evidence="2">Uncharacterized protein</fullName>
    </submittedName>
</protein>
<accession>A0A0C9MHD7</accession>
<dbReference type="AlphaFoldDB" id="A0A0C9MHD7"/>
<dbReference type="EMBL" id="DF836296">
    <property type="protein sequence ID" value="GAN01373.1"/>
    <property type="molecule type" value="Genomic_DNA"/>
</dbReference>
<feature type="compositionally biased region" description="Low complexity" evidence="1">
    <location>
        <begin position="1"/>
        <end position="16"/>
    </location>
</feature>
<name>A0A0C9MHD7_9FUNG</name>
<keyword evidence="3" id="KW-1185">Reference proteome</keyword>
<evidence type="ECO:0000313" key="2">
    <source>
        <dbReference type="EMBL" id="GAN01373.1"/>
    </source>
</evidence>
<feature type="region of interest" description="Disordered" evidence="1">
    <location>
        <begin position="1"/>
        <end position="45"/>
    </location>
</feature>
<proteinExistence type="predicted"/>
<gene>
    <name evidence="2" type="ORF">MAM1_0007d00806</name>
</gene>
<organism evidence="2">
    <name type="scientific">Mucor ambiguus</name>
    <dbReference type="NCBI Taxonomy" id="91626"/>
    <lineage>
        <taxon>Eukaryota</taxon>
        <taxon>Fungi</taxon>
        <taxon>Fungi incertae sedis</taxon>
        <taxon>Mucoromycota</taxon>
        <taxon>Mucoromycotina</taxon>
        <taxon>Mucoromycetes</taxon>
        <taxon>Mucorales</taxon>
        <taxon>Mucorineae</taxon>
        <taxon>Mucoraceae</taxon>
        <taxon>Mucor</taxon>
    </lineage>
</organism>
<evidence type="ECO:0000313" key="3">
    <source>
        <dbReference type="Proteomes" id="UP000053815"/>
    </source>
</evidence>
<dbReference type="Proteomes" id="UP000053815">
    <property type="component" value="Unassembled WGS sequence"/>
</dbReference>
<feature type="compositionally biased region" description="Basic and acidic residues" evidence="1">
    <location>
        <begin position="24"/>
        <end position="34"/>
    </location>
</feature>
<sequence>MSSPLSSSENSENGNNRYNYKSTRPYENKGDAVDSKANNNGTSDAVEAKAINGHAEQEAIYQMMLPYL</sequence>